<dbReference type="GO" id="GO:0016616">
    <property type="term" value="F:oxidoreductase activity, acting on the CH-OH group of donors, NAD or NADP as acceptor"/>
    <property type="evidence" value="ECO:0007669"/>
    <property type="project" value="TreeGrafter"/>
</dbReference>
<feature type="region of interest" description="Disordered" evidence="6">
    <location>
        <begin position="522"/>
        <end position="543"/>
    </location>
</feature>
<dbReference type="OrthoDB" id="5319341at2759"/>
<dbReference type="PROSITE" id="PS00463">
    <property type="entry name" value="ZN2_CY6_FUNGAL_1"/>
    <property type="match status" value="1"/>
</dbReference>
<evidence type="ECO:0000313" key="9">
    <source>
        <dbReference type="Proteomes" id="UP000664132"/>
    </source>
</evidence>
<dbReference type="GO" id="GO:0000981">
    <property type="term" value="F:DNA-binding transcription factor activity, RNA polymerase II-specific"/>
    <property type="evidence" value="ECO:0007669"/>
    <property type="project" value="InterPro"/>
</dbReference>
<dbReference type="GO" id="GO:0019301">
    <property type="term" value="P:rhamnose catabolic process"/>
    <property type="evidence" value="ECO:0007669"/>
    <property type="project" value="UniProtKB-ARBA"/>
</dbReference>
<dbReference type="SMART" id="SM00066">
    <property type="entry name" value="GAL4"/>
    <property type="match status" value="1"/>
</dbReference>
<feature type="region of interest" description="Disordered" evidence="6">
    <location>
        <begin position="269"/>
        <end position="294"/>
    </location>
</feature>
<sequence length="935" mass="103213">MAPSRWRILEGKVAAITGGTTGIGRAIALEYLRQGCNVAINHLGLERDEVHKITLFEEAAAIKAEKVEGEKTSRAGDLFEIAGDVTKPETGTILVQKAVDKWGKLDIFVANAGVFEPAEFLTLDPELFDRTVQINLNGAFYTMQAAAKQMVKQGHGGSIIGISSISALVGGGLQTHYTPTKAGVLSLIQSMAISLGKENIRCNAILPGTIKTQLSEEDMKNDVKRNYLEARIPMGRVGDTKDIAGPALFLASEELSPYCNGTQLLSDGGIMADEERPAPKKPRNRQSRGKGLRKTTGCITCRRRHVKCDENRPHCDRCRKGNQTCIYADPHAAQPQSPQAASRQPSAPLSESRQRRLSDLQQGAPSVPAWPNSPEQAMIYQAGQPAPSDTGRASITSLPPERRTSQISLGQRAPSQIDYLLNAPIPTSDTPKLLTLSPEMSNNNGTSFSLNSGEQGLVARSVSSQPTFNVAIAKWFDMLVGDSVFENGIPDIEPGMEDGYSMGTPREQNRATSFSYMGSFQGSPAEGSSVQGASPCSSSSPQLLERNFPSNSLAEKLRWQAPVPIQLTPYELFIFRTFVQRTSLWIDLFDPTQSFSTFVPHLALRNLGLMKAILALSARHISLNPGLVAEQPNDRNDALQYYNETLHYLSKAMQYESYKTSLELLATALIVSTYEMLDGSGNKDWERHLQGVFWIQRSQVIHGDSKGLKQAVWWAWLCQDVWAAFQEKRKTFSFWKPARTFADMSPYELASRAVYIMAKVVNYCSREESEAGDLALRIENASRLQDMLDEWERYLTTEFTPLPYKSESEHDVFQPIWIHTPAFGVAMQLHYSARLLLLLNKPSKGGFGGFLEQSRMISRYVNNICGIAMTLNDSASSVMCSQCLYIAGMCIQDSRQRQAVLQMIEACRRRSGWPVASLSDELQAFWDSSAATPGG</sequence>
<comment type="similarity">
    <text evidence="1">Belongs to the short-chain dehydrogenases/reductases (SDR) family.</text>
</comment>
<organism evidence="8 9">
    <name type="scientific">Cadophora malorum</name>
    <dbReference type="NCBI Taxonomy" id="108018"/>
    <lineage>
        <taxon>Eukaryota</taxon>
        <taxon>Fungi</taxon>
        <taxon>Dikarya</taxon>
        <taxon>Ascomycota</taxon>
        <taxon>Pezizomycotina</taxon>
        <taxon>Leotiomycetes</taxon>
        <taxon>Helotiales</taxon>
        <taxon>Ploettnerulaceae</taxon>
        <taxon>Cadophora</taxon>
    </lineage>
</organism>
<dbReference type="GO" id="GO:0048038">
    <property type="term" value="F:quinone binding"/>
    <property type="evidence" value="ECO:0007669"/>
    <property type="project" value="TreeGrafter"/>
</dbReference>
<dbReference type="InterPro" id="IPR036291">
    <property type="entry name" value="NAD(P)-bd_dom_sf"/>
</dbReference>
<evidence type="ECO:0000259" key="7">
    <source>
        <dbReference type="PROSITE" id="PS50048"/>
    </source>
</evidence>
<dbReference type="InterPro" id="IPR021858">
    <property type="entry name" value="Fun_TF"/>
</dbReference>
<dbReference type="PROSITE" id="PS50048">
    <property type="entry name" value="ZN2_CY6_FUNGAL_2"/>
    <property type="match status" value="1"/>
</dbReference>
<gene>
    <name evidence="8" type="ORF">IFR04_008575</name>
</gene>
<dbReference type="InterPro" id="IPR036864">
    <property type="entry name" value="Zn2-C6_fun-type_DNA-bd_sf"/>
</dbReference>
<feature type="compositionally biased region" description="Low complexity" evidence="6">
    <location>
        <begin position="332"/>
        <end position="350"/>
    </location>
</feature>
<dbReference type="CDD" id="cd00067">
    <property type="entry name" value="GAL4"/>
    <property type="match status" value="1"/>
</dbReference>
<dbReference type="SUPFAM" id="SSF51735">
    <property type="entry name" value="NAD(P)-binding Rossmann-fold domains"/>
    <property type="match status" value="1"/>
</dbReference>
<evidence type="ECO:0000256" key="4">
    <source>
        <dbReference type="ARBA" id="ARBA00023242"/>
    </source>
</evidence>
<feature type="region of interest" description="Disordered" evidence="6">
    <location>
        <begin position="331"/>
        <end position="413"/>
    </location>
</feature>
<dbReference type="InterPro" id="IPR002347">
    <property type="entry name" value="SDR_fam"/>
</dbReference>
<comment type="caution">
    <text evidence="8">The sequence shown here is derived from an EMBL/GenBank/DDBJ whole genome shotgun (WGS) entry which is preliminary data.</text>
</comment>
<evidence type="ECO:0000313" key="8">
    <source>
        <dbReference type="EMBL" id="KAG4418299.1"/>
    </source>
</evidence>
<dbReference type="FunFam" id="3.40.50.720:FF:000417">
    <property type="entry name" value="Glucose 1-dehydrogenase, putative"/>
    <property type="match status" value="1"/>
</dbReference>
<dbReference type="EMBL" id="JAFJYH010000132">
    <property type="protein sequence ID" value="KAG4418299.1"/>
    <property type="molecule type" value="Genomic_DNA"/>
</dbReference>
<dbReference type="InterPro" id="IPR001138">
    <property type="entry name" value="Zn2Cys6_DnaBD"/>
</dbReference>
<dbReference type="AlphaFoldDB" id="A0A8H7TEF8"/>
<dbReference type="Gene3D" id="4.10.240.10">
    <property type="entry name" value="Zn(2)-C6 fungal-type DNA-binding domain"/>
    <property type="match status" value="1"/>
</dbReference>
<keyword evidence="5" id="KW-0684">Rhamnose metabolism</keyword>
<dbReference type="Pfam" id="PF13561">
    <property type="entry name" value="adh_short_C2"/>
    <property type="match status" value="1"/>
</dbReference>
<feature type="domain" description="Zn(2)-C6 fungal-type" evidence="7">
    <location>
        <begin position="297"/>
        <end position="327"/>
    </location>
</feature>
<dbReference type="Pfam" id="PF00172">
    <property type="entry name" value="Zn_clus"/>
    <property type="match status" value="1"/>
</dbReference>
<evidence type="ECO:0000256" key="6">
    <source>
        <dbReference type="SAM" id="MobiDB-lite"/>
    </source>
</evidence>
<dbReference type="SUPFAM" id="SSF57701">
    <property type="entry name" value="Zn2/Cys6 DNA-binding domain"/>
    <property type="match status" value="1"/>
</dbReference>
<feature type="compositionally biased region" description="Basic residues" evidence="6">
    <location>
        <begin position="279"/>
        <end position="293"/>
    </location>
</feature>
<keyword evidence="3" id="KW-0560">Oxidoreductase</keyword>
<keyword evidence="4" id="KW-0539">Nucleus</keyword>
<dbReference type="CDD" id="cd12148">
    <property type="entry name" value="fungal_TF_MHR"/>
    <property type="match status" value="1"/>
</dbReference>
<dbReference type="PANTHER" id="PTHR42760:SF83">
    <property type="entry name" value="(3R)-3-HYDROXYACYL-COA DEHYDROGENASE"/>
    <property type="match status" value="1"/>
</dbReference>
<evidence type="ECO:0000256" key="2">
    <source>
        <dbReference type="ARBA" id="ARBA00022857"/>
    </source>
</evidence>
<dbReference type="PANTHER" id="PTHR42760">
    <property type="entry name" value="SHORT-CHAIN DEHYDROGENASES/REDUCTASES FAMILY MEMBER"/>
    <property type="match status" value="1"/>
</dbReference>
<dbReference type="GO" id="GO:0008270">
    <property type="term" value="F:zinc ion binding"/>
    <property type="evidence" value="ECO:0007669"/>
    <property type="project" value="InterPro"/>
</dbReference>
<name>A0A8H7TEF8_9HELO</name>
<dbReference type="Proteomes" id="UP000664132">
    <property type="component" value="Unassembled WGS sequence"/>
</dbReference>
<protein>
    <recommendedName>
        <fullName evidence="7">Zn(2)-C6 fungal-type domain-containing protein</fullName>
    </recommendedName>
</protein>
<dbReference type="GO" id="GO:0006633">
    <property type="term" value="P:fatty acid biosynthetic process"/>
    <property type="evidence" value="ECO:0007669"/>
    <property type="project" value="TreeGrafter"/>
</dbReference>
<keyword evidence="9" id="KW-1185">Reference proteome</keyword>
<dbReference type="CDD" id="cd05233">
    <property type="entry name" value="SDR_c"/>
    <property type="match status" value="1"/>
</dbReference>
<proteinExistence type="inferred from homology"/>
<dbReference type="PRINTS" id="PR00080">
    <property type="entry name" value="SDRFAMILY"/>
</dbReference>
<keyword evidence="2" id="KW-0521">NADP</keyword>
<accession>A0A8H7TEF8</accession>
<dbReference type="PRINTS" id="PR00081">
    <property type="entry name" value="GDHRDH"/>
</dbReference>
<evidence type="ECO:0000256" key="1">
    <source>
        <dbReference type="ARBA" id="ARBA00006484"/>
    </source>
</evidence>
<dbReference type="Gene3D" id="3.40.50.720">
    <property type="entry name" value="NAD(P)-binding Rossmann-like Domain"/>
    <property type="match status" value="1"/>
</dbReference>
<evidence type="ECO:0000256" key="3">
    <source>
        <dbReference type="ARBA" id="ARBA00023002"/>
    </source>
</evidence>
<evidence type="ECO:0000256" key="5">
    <source>
        <dbReference type="ARBA" id="ARBA00023308"/>
    </source>
</evidence>
<dbReference type="Pfam" id="PF11951">
    <property type="entry name" value="Fungal_trans_2"/>
    <property type="match status" value="1"/>
</dbReference>
<reference evidence="8" key="1">
    <citation type="submission" date="2021-02" db="EMBL/GenBank/DDBJ databases">
        <title>Genome sequence Cadophora malorum strain M34.</title>
        <authorList>
            <person name="Stefanovic E."/>
            <person name="Vu D."/>
            <person name="Scully C."/>
            <person name="Dijksterhuis J."/>
            <person name="Roader J."/>
            <person name="Houbraken J."/>
        </authorList>
    </citation>
    <scope>NUCLEOTIDE SEQUENCE</scope>
    <source>
        <strain evidence="8">M34</strain>
    </source>
</reference>